<evidence type="ECO:0000256" key="6">
    <source>
        <dbReference type="ARBA" id="ARBA00023136"/>
    </source>
</evidence>
<feature type="transmembrane region" description="Helical" evidence="7">
    <location>
        <begin position="158"/>
        <end position="179"/>
    </location>
</feature>
<feature type="transmembrane region" description="Helical" evidence="7">
    <location>
        <begin position="21"/>
        <end position="43"/>
    </location>
</feature>
<sequence length="412" mass="46076">MEKEVILIPQSKRNLTGLDFFLLWSGAAISMAEIWAGGMLVSLGFWGGVMAIIIGHIVGNTPLSLGGIIGSEWGISSMFSIRAAFGRIGSFVASFFNIIQLLGWTAIMVIICARAMDVISIKMFGYNNRFLWILIAGLGSTVWAMIGHRWWKWIQRIAVVALAALCVVMTYVVMVNLPLSFLKNMVADGSLPWATGFDIVIAMPISWLPLVADYSRFAKSTKSAYRGTWWGYFLVSSWMFLLGFFLSLATGQSDPIPGMVAMGFGVIAFMVVLFSTITTTFLDIYSTAVSFMNIKPRVKEKVATFIFGISGTGLALFFPVDRYESFLYFIGSIFIPLFGVVLFDYFVYRKRNVDVNQLLHQKEYDLLAWLAWAGGFVIYRLFLNYLPVFSASLPSLFSSGTLYLVLKKWIKK</sequence>
<feature type="transmembrane region" description="Helical" evidence="7">
    <location>
        <begin position="229"/>
        <end position="249"/>
    </location>
</feature>
<dbReference type="AlphaFoldDB" id="A0A1V5SWI1"/>
<feature type="transmembrane region" description="Helical" evidence="7">
    <location>
        <begin position="302"/>
        <end position="320"/>
    </location>
</feature>
<keyword evidence="6 7" id="KW-0472">Membrane</keyword>
<evidence type="ECO:0000256" key="1">
    <source>
        <dbReference type="ARBA" id="ARBA00004141"/>
    </source>
</evidence>
<name>A0A1V5SWI1_9BACT</name>
<proteinExistence type="inferred from homology"/>
<accession>A0A1V5SWI1</accession>
<evidence type="ECO:0000313" key="8">
    <source>
        <dbReference type="EMBL" id="OQA58684.1"/>
    </source>
</evidence>
<dbReference type="EMBL" id="MWBQ01000067">
    <property type="protein sequence ID" value="OQA58684.1"/>
    <property type="molecule type" value="Genomic_DNA"/>
</dbReference>
<comment type="subcellular location">
    <subcellularLocation>
        <location evidence="1">Membrane</location>
        <topology evidence="1">Multi-pass membrane protein</topology>
    </subcellularLocation>
</comment>
<dbReference type="Proteomes" id="UP000485569">
    <property type="component" value="Unassembled WGS sequence"/>
</dbReference>
<dbReference type="PANTHER" id="PTHR30569:SF0">
    <property type="entry name" value="CYTOSINE PERMEASE"/>
    <property type="match status" value="1"/>
</dbReference>
<feature type="transmembrane region" description="Helical" evidence="7">
    <location>
        <begin position="191"/>
        <end position="208"/>
    </location>
</feature>
<evidence type="ECO:0000256" key="3">
    <source>
        <dbReference type="ARBA" id="ARBA00022448"/>
    </source>
</evidence>
<feature type="transmembrane region" description="Helical" evidence="7">
    <location>
        <begin position="388"/>
        <end position="406"/>
    </location>
</feature>
<dbReference type="GO" id="GO:0005886">
    <property type="term" value="C:plasma membrane"/>
    <property type="evidence" value="ECO:0007669"/>
    <property type="project" value="TreeGrafter"/>
</dbReference>
<feature type="transmembrane region" description="Helical" evidence="7">
    <location>
        <begin position="366"/>
        <end position="382"/>
    </location>
</feature>
<evidence type="ECO:0000256" key="7">
    <source>
        <dbReference type="SAM" id="Phobius"/>
    </source>
</evidence>
<feature type="transmembrane region" description="Helical" evidence="7">
    <location>
        <begin position="49"/>
        <end position="70"/>
    </location>
</feature>
<dbReference type="NCBIfam" id="TIGR02358">
    <property type="entry name" value="thia_cytX"/>
    <property type="match status" value="1"/>
</dbReference>
<protein>
    <submittedName>
        <fullName evidence="8">Cytosine permease</fullName>
    </submittedName>
</protein>
<keyword evidence="3" id="KW-0813">Transport</keyword>
<organism evidence="8">
    <name type="scientific">Candidatus Atribacter allofermentans</name>
    <dbReference type="NCBI Taxonomy" id="1852833"/>
    <lineage>
        <taxon>Bacteria</taxon>
        <taxon>Pseudomonadati</taxon>
        <taxon>Atribacterota</taxon>
        <taxon>Atribacteria</taxon>
        <taxon>Atribacterales</taxon>
        <taxon>Atribacteraceae</taxon>
        <taxon>Atribacter</taxon>
    </lineage>
</organism>
<evidence type="ECO:0000256" key="4">
    <source>
        <dbReference type="ARBA" id="ARBA00022692"/>
    </source>
</evidence>
<dbReference type="InterPro" id="IPR030191">
    <property type="entry name" value="CodB"/>
</dbReference>
<dbReference type="InterPro" id="IPR001248">
    <property type="entry name" value="Pur-cyt_permease"/>
</dbReference>
<feature type="transmembrane region" description="Helical" evidence="7">
    <location>
        <begin position="261"/>
        <end position="282"/>
    </location>
</feature>
<reference evidence="8" key="1">
    <citation type="submission" date="2017-02" db="EMBL/GenBank/DDBJ databases">
        <title>Delving into the versatile metabolic prowess of the omnipresent phylum Bacteroidetes.</title>
        <authorList>
            <person name="Nobu M.K."/>
            <person name="Mei R."/>
            <person name="Narihiro T."/>
            <person name="Kuroda K."/>
            <person name="Liu W.-T."/>
        </authorList>
    </citation>
    <scope>NUCLEOTIDE SEQUENCE</scope>
    <source>
        <strain evidence="8">ADurb.Bin276</strain>
    </source>
</reference>
<comment type="similarity">
    <text evidence="2">Belongs to the purine-cytosine permease (2.A.39) family.</text>
</comment>
<comment type="caution">
    <text evidence="8">The sequence shown here is derived from an EMBL/GenBank/DDBJ whole genome shotgun (WGS) entry which is preliminary data.</text>
</comment>
<dbReference type="InterPro" id="IPR026030">
    <property type="entry name" value="Pur-cyt_permease_Fcy2/21/22"/>
</dbReference>
<gene>
    <name evidence="8" type="primary">codB_1</name>
    <name evidence="8" type="ORF">BWY41_01010</name>
</gene>
<evidence type="ECO:0000256" key="2">
    <source>
        <dbReference type="ARBA" id="ARBA00008974"/>
    </source>
</evidence>
<dbReference type="CDD" id="cd11484">
    <property type="entry name" value="SLC-NCS1sbd_CobB-like"/>
    <property type="match status" value="1"/>
</dbReference>
<dbReference type="PANTHER" id="PTHR30569">
    <property type="entry name" value="CYTOSINE TRANSPORTER CODB"/>
    <property type="match status" value="1"/>
</dbReference>
<keyword evidence="5 7" id="KW-1133">Transmembrane helix</keyword>
<evidence type="ECO:0000256" key="5">
    <source>
        <dbReference type="ARBA" id="ARBA00022989"/>
    </source>
</evidence>
<dbReference type="Pfam" id="PF02133">
    <property type="entry name" value="Transp_cyt_pur"/>
    <property type="match status" value="1"/>
</dbReference>
<dbReference type="PIRSF" id="PIRSF002744">
    <property type="entry name" value="Pur-cyt_permease"/>
    <property type="match status" value="1"/>
</dbReference>
<feature type="transmembrane region" description="Helical" evidence="7">
    <location>
        <begin position="128"/>
        <end position="146"/>
    </location>
</feature>
<feature type="transmembrane region" description="Helical" evidence="7">
    <location>
        <begin position="326"/>
        <end position="346"/>
    </location>
</feature>
<dbReference type="Gene3D" id="1.10.4160.10">
    <property type="entry name" value="Hydantoin permease"/>
    <property type="match status" value="1"/>
</dbReference>
<keyword evidence="4 7" id="KW-0812">Transmembrane</keyword>
<feature type="transmembrane region" description="Helical" evidence="7">
    <location>
        <begin position="91"/>
        <end position="116"/>
    </location>
</feature>
<dbReference type="GO" id="GO:0015209">
    <property type="term" value="F:cytosine transmembrane transporter activity"/>
    <property type="evidence" value="ECO:0007669"/>
    <property type="project" value="InterPro"/>
</dbReference>
<dbReference type="InterPro" id="IPR012732">
    <property type="entry name" value="Thia_CytX"/>
</dbReference>